<gene>
    <name evidence="2" type="ORF">ACFOWZ_07300</name>
</gene>
<name>A0ABV8BNU9_9PSEU</name>
<evidence type="ECO:0000313" key="3">
    <source>
        <dbReference type="Proteomes" id="UP001595690"/>
    </source>
</evidence>
<reference evidence="3" key="1">
    <citation type="journal article" date="2019" name="Int. J. Syst. Evol. Microbiol.">
        <title>The Global Catalogue of Microorganisms (GCM) 10K type strain sequencing project: providing services to taxonomists for standard genome sequencing and annotation.</title>
        <authorList>
            <consortium name="The Broad Institute Genomics Platform"/>
            <consortium name="The Broad Institute Genome Sequencing Center for Infectious Disease"/>
            <person name="Wu L."/>
            <person name="Ma J."/>
        </authorList>
    </citation>
    <scope>NUCLEOTIDE SEQUENCE [LARGE SCALE GENOMIC DNA]</scope>
    <source>
        <strain evidence="3">CGMCC 4.7405</strain>
    </source>
</reference>
<dbReference type="RefSeq" id="WP_382370447.1">
    <property type="nucleotide sequence ID" value="NZ_JBHRZI010000010.1"/>
</dbReference>
<keyword evidence="3" id="KW-1185">Reference proteome</keyword>
<dbReference type="Pfam" id="PF18593">
    <property type="entry name" value="CdiI_2"/>
    <property type="match status" value="1"/>
</dbReference>
<protein>
    <submittedName>
        <fullName evidence="2">Contact-dependent growth inhibition system immunity protein</fullName>
    </submittedName>
</protein>
<organism evidence="2 3">
    <name type="scientific">Lentzea rhizosphaerae</name>
    <dbReference type="NCBI Taxonomy" id="2041025"/>
    <lineage>
        <taxon>Bacteria</taxon>
        <taxon>Bacillati</taxon>
        <taxon>Actinomycetota</taxon>
        <taxon>Actinomycetes</taxon>
        <taxon>Pseudonocardiales</taxon>
        <taxon>Pseudonocardiaceae</taxon>
        <taxon>Lentzea</taxon>
    </lineage>
</organism>
<feature type="domain" description="CdiI immunity protein" evidence="1">
    <location>
        <begin position="17"/>
        <end position="103"/>
    </location>
</feature>
<accession>A0ABV8BNU9</accession>
<proteinExistence type="predicted"/>
<dbReference type="InterPro" id="IPR041129">
    <property type="entry name" value="CdiI_2"/>
</dbReference>
<comment type="caution">
    <text evidence="2">The sequence shown here is derived from an EMBL/GenBank/DDBJ whole genome shotgun (WGS) entry which is preliminary data.</text>
</comment>
<evidence type="ECO:0000313" key="2">
    <source>
        <dbReference type="EMBL" id="MFC3891279.1"/>
    </source>
</evidence>
<evidence type="ECO:0000259" key="1">
    <source>
        <dbReference type="Pfam" id="PF18593"/>
    </source>
</evidence>
<dbReference type="Proteomes" id="UP001595690">
    <property type="component" value="Unassembled WGS sequence"/>
</dbReference>
<sequence length="110" mass="12743">MIDWSDRDPGMSRTGARQFFYSFFRQDFLQDESSVEEAVEEYVGCEGDDPGAENLRNDIEELIASDLSDEELASLIEVTWGARKFSDRSSFSYRQTLVEVRRALEEQVRD</sequence>
<dbReference type="EMBL" id="JBHRZI010000010">
    <property type="protein sequence ID" value="MFC3891279.1"/>
    <property type="molecule type" value="Genomic_DNA"/>
</dbReference>